<comment type="caution">
    <text evidence="1">The sequence shown here is derived from an EMBL/GenBank/DDBJ whole genome shotgun (WGS) entry which is preliminary data.</text>
</comment>
<evidence type="ECO:0000313" key="2">
    <source>
        <dbReference type="Proteomes" id="UP000317716"/>
    </source>
</evidence>
<dbReference type="EMBL" id="VBOS01000246">
    <property type="protein sequence ID" value="TMQ54799.1"/>
    <property type="molecule type" value="Genomic_DNA"/>
</dbReference>
<proteinExistence type="predicted"/>
<dbReference type="PANTHER" id="PTHR33361">
    <property type="entry name" value="GLR0591 PROTEIN"/>
    <property type="match status" value="1"/>
</dbReference>
<protein>
    <submittedName>
        <fullName evidence="1">DUF885 domain-containing protein</fullName>
    </submittedName>
</protein>
<dbReference type="Proteomes" id="UP000317716">
    <property type="component" value="Unassembled WGS sequence"/>
</dbReference>
<accession>A0A538STU5</accession>
<organism evidence="1 2">
    <name type="scientific">Eiseniibacteriota bacterium</name>
    <dbReference type="NCBI Taxonomy" id="2212470"/>
    <lineage>
        <taxon>Bacteria</taxon>
        <taxon>Candidatus Eiseniibacteriota</taxon>
    </lineage>
</organism>
<gene>
    <name evidence="1" type="ORF">E6K72_07275</name>
</gene>
<reference evidence="1 2" key="1">
    <citation type="journal article" date="2019" name="Nat. Microbiol.">
        <title>Mediterranean grassland soil C-N compound turnover is dependent on rainfall and depth, and is mediated by genomically divergent microorganisms.</title>
        <authorList>
            <person name="Diamond S."/>
            <person name="Andeer P.F."/>
            <person name="Li Z."/>
            <person name="Crits-Christoph A."/>
            <person name="Burstein D."/>
            <person name="Anantharaman K."/>
            <person name="Lane K.R."/>
            <person name="Thomas B.C."/>
            <person name="Pan C."/>
            <person name="Northen T.R."/>
            <person name="Banfield J.F."/>
        </authorList>
    </citation>
    <scope>NUCLEOTIDE SEQUENCE [LARGE SCALE GENOMIC DNA]</scope>
    <source>
        <strain evidence="1">WS_2</strain>
    </source>
</reference>
<dbReference type="PANTHER" id="PTHR33361:SF2">
    <property type="entry name" value="DUF885 DOMAIN-CONTAINING PROTEIN"/>
    <property type="match status" value="1"/>
</dbReference>
<dbReference type="Pfam" id="PF05960">
    <property type="entry name" value="DUF885"/>
    <property type="match status" value="1"/>
</dbReference>
<name>A0A538STU5_UNCEI</name>
<evidence type="ECO:0000313" key="1">
    <source>
        <dbReference type="EMBL" id="TMQ54799.1"/>
    </source>
</evidence>
<dbReference type="InterPro" id="IPR010281">
    <property type="entry name" value="DUF885"/>
</dbReference>
<sequence length="609" mass="68556">MKKILLLLAVVLLAAAVVFAVPTIWFKPWSIDHYYVRVFLRFATRHPSMMTDLGILDGTPFDFYSDKLDNLSPQFERMEAGKIAEELAMLRRYDPAHMKPSARLSADVLGYFLENQSMSNRFLYYDYPVNLLFGAQNMLPDFMMTIHPLRRPKDAENYVKRLSGFGVAFDQTITGLELRREKGIVPPRFVLDRVLKEMSDFTAKPAGENALVATFSARLDTLKGLDVARRKELVAGAEREVAGTVYPAYARLIAECEKLRAVATTDDGVWKFPDGEAFYQSCLRNQTTTDLPADTIHAIGLSEVARIQGEMRTLLKEKGYKTDGLAAAMKRMQAEPRFHYPPGDSGRAMILADYQRILDDANRRVDALFDVRPKGGVKVERVPAFKEATAPAAYYNPGSLTGSRPGVFFANLRNPAETSRPEMRTLAYHEGIPGHHFQLTIQQELKGVPFFRRILPFTAFAEGWGLYAERLALESGFQQDAFDSLGALQADLFRAVRLVVDTGIHRNRWTRQEAIDYMVRNTGMDSAKVVTEVERYIVSPGQACAYKVGEMKILQLRQKAMDALGPRFDIRKFHDVVLTNGSLPLSLLERVVDDWIAAEKQAETQAGKG</sequence>
<dbReference type="AlphaFoldDB" id="A0A538STU5"/>